<accession>A0A8S1KCM3</accession>
<dbReference type="EMBL" id="CAJJDM010000017">
    <property type="protein sequence ID" value="CAD8053550.1"/>
    <property type="molecule type" value="Genomic_DNA"/>
</dbReference>
<protein>
    <submittedName>
        <fullName evidence="1">Uncharacterized protein</fullName>
    </submittedName>
</protein>
<proteinExistence type="predicted"/>
<keyword evidence="2" id="KW-1185">Reference proteome</keyword>
<comment type="caution">
    <text evidence="1">The sequence shown here is derived from an EMBL/GenBank/DDBJ whole genome shotgun (WGS) entry which is preliminary data.</text>
</comment>
<evidence type="ECO:0000313" key="2">
    <source>
        <dbReference type="Proteomes" id="UP000688137"/>
    </source>
</evidence>
<sequence>MYQEFTTLINGMSNQIPKKNIAEVYKHNKQRQLNLVQRKSWAPSIKYSMFQSNYGTNDYQIVPQESSDSESIVYTPSQYPSLHKVASQIIMISQYSQIPCSTVLKDGLKSKLIIKNIDENINIQKVQEFVDKLPIKGFVQEIKLIYYQSNPCLLFQLKTDQPLIVANQFMNKQNQKQAKSIFGYKFSCGQLALMNEEFSAIILRGLDKTISTNQIEKIISYTLKIEQKECIREIQKQIIEIDDVGCITIVLKDLEYCERIVIAFNGTNLNGLQKNKILVNVHPESVKVRRIDLSQSIQKGLLQVNQLSNIQKIIKFNEDDMN</sequence>
<gene>
    <name evidence="1" type="ORF">PPRIM_AZ9-3.1.T0200386</name>
</gene>
<reference evidence="1" key="1">
    <citation type="submission" date="2021-01" db="EMBL/GenBank/DDBJ databases">
        <authorList>
            <consortium name="Genoscope - CEA"/>
            <person name="William W."/>
        </authorList>
    </citation>
    <scope>NUCLEOTIDE SEQUENCE</scope>
</reference>
<organism evidence="1 2">
    <name type="scientific">Paramecium primaurelia</name>
    <dbReference type="NCBI Taxonomy" id="5886"/>
    <lineage>
        <taxon>Eukaryota</taxon>
        <taxon>Sar</taxon>
        <taxon>Alveolata</taxon>
        <taxon>Ciliophora</taxon>
        <taxon>Intramacronucleata</taxon>
        <taxon>Oligohymenophorea</taxon>
        <taxon>Peniculida</taxon>
        <taxon>Parameciidae</taxon>
        <taxon>Paramecium</taxon>
    </lineage>
</organism>
<dbReference type="Proteomes" id="UP000688137">
    <property type="component" value="Unassembled WGS sequence"/>
</dbReference>
<name>A0A8S1KCM3_PARPR</name>
<dbReference type="AlphaFoldDB" id="A0A8S1KCM3"/>
<dbReference type="OMA" id="LEQKECI"/>
<evidence type="ECO:0000313" key="1">
    <source>
        <dbReference type="EMBL" id="CAD8053550.1"/>
    </source>
</evidence>